<dbReference type="RefSeq" id="WP_075125164.1">
    <property type="nucleotide sequence ID" value="NZ_MSIE01000013.1"/>
</dbReference>
<feature type="transmembrane region" description="Helical" evidence="1">
    <location>
        <begin position="49"/>
        <end position="70"/>
    </location>
</feature>
<comment type="caution">
    <text evidence="2">The sequence shown here is derived from an EMBL/GenBank/DDBJ whole genome shotgun (WGS) entry which is preliminary data.</text>
</comment>
<dbReference type="AlphaFoldDB" id="A0A1Q8CUE0"/>
<dbReference type="OrthoDB" id="5196985at2"/>
<feature type="transmembrane region" description="Helical" evidence="1">
    <location>
        <begin position="12"/>
        <end position="37"/>
    </location>
</feature>
<gene>
    <name evidence="2" type="ORF">BU204_09170</name>
</gene>
<keyword evidence="1" id="KW-0472">Membrane</keyword>
<proteinExistence type="predicted"/>
<dbReference type="EMBL" id="MSIE01000013">
    <property type="protein sequence ID" value="OLF17969.1"/>
    <property type="molecule type" value="Genomic_DNA"/>
</dbReference>
<dbReference type="STRING" id="1912961.BU204_09170"/>
<keyword evidence="3" id="KW-1185">Reference proteome</keyword>
<keyword evidence="1" id="KW-1133">Transmembrane helix</keyword>
<evidence type="ECO:0000313" key="3">
    <source>
        <dbReference type="Proteomes" id="UP000185596"/>
    </source>
</evidence>
<dbReference type="Proteomes" id="UP000185596">
    <property type="component" value="Unassembled WGS sequence"/>
</dbReference>
<name>A0A1Q8CUE0_9PSEU</name>
<accession>A0A1Q8CUE0</accession>
<keyword evidence="1" id="KW-0812">Transmembrane</keyword>
<protein>
    <submittedName>
        <fullName evidence="2">Uncharacterized protein</fullName>
    </submittedName>
</protein>
<evidence type="ECO:0000256" key="1">
    <source>
        <dbReference type="SAM" id="Phobius"/>
    </source>
</evidence>
<sequence>MATRTSRFTAFDIRMIIALLVGVYGLVLTVMGLWVTSDEEIEKSAGVNINLWAGLGMLVVAAAFTGWVVIRPLGVSEEEQREAVEAADRED</sequence>
<evidence type="ECO:0000313" key="2">
    <source>
        <dbReference type="EMBL" id="OLF17969.1"/>
    </source>
</evidence>
<reference evidence="2 3" key="1">
    <citation type="submission" date="2016-12" db="EMBL/GenBank/DDBJ databases">
        <title>The draft genome sequence of Actinophytocola sp. 11-183.</title>
        <authorList>
            <person name="Wang W."/>
            <person name="Yuan L."/>
        </authorList>
    </citation>
    <scope>NUCLEOTIDE SEQUENCE [LARGE SCALE GENOMIC DNA]</scope>
    <source>
        <strain evidence="2 3">11-183</strain>
    </source>
</reference>
<organism evidence="2 3">
    <name type="scientific">Actinophytocola xanthii</name>
    <dbReference type="NCBI Taxonomy" id="1912961"/>
    <lineage>
        <taxon>Bacteria</taxon>
        <taxon>Bacillati</taxon>
        <taxon>Actinomycetota</taxon>
        <taxon>Actinomycetes</taxon>
        <taxon>Pseudonocardiales</taxon>
        <taxon>Pseudonocardiaceae</taxon>
    </lineage>
</organism>